<reference evidence="3" key="1">
    <citation type="submission" date="2021-01" db="EMBL/GenBank/DDBJ databases">
        <title>Whole genome shotgun sequence of Actinoplanes tereljensis NBRC 105297.</title>
        <authorList>
            <person name="Komaki H."/>
            <person name="Tamura T."/>
        </authorList>
    </citation>
    <scope>NUCLEOTIDE SEQUENCE</scope>
    <source>
        <strain evidence="3">NBRC 105297</strain>
    </source>
</reference>
<feature type="region of interest" description="Disordered" evidence="1">
    <location>
        <begin position="22"/>
        <end position="53"/>
    </location>
</feature>
<feature type="signal peptide" evidence="2">
    <location>
        <begin position="1"/>
        <end position="20"/>
    </location>
</feature>
<keyword evidence="4" id="KW-1185">Reference proteome</keyword>
<evidence type="ECO:0000256" key="1">
    <source>
        <dbReference type="SAM" id="MobiDB-lite"/>
    </source>
</evidence>
<gene>
    <name evidence="3" type="ORF">Ate02nite_44150</name>
</gene>
<dbReference type="PROSITE" id="PS51257">
    <property type="entry name" value="PROKAR_LIPOPROTEIN"/>
    <property type="match status" value="1"/>
</dbReference>
<feature type="chain" id="PRO_5039193728" evidence="2">
    <location>
        <begin position="21"/>
        <end position="53"/>
    </location>
</feature>
<organism evidence="3 4">
    <name type="scientific">Paractinoplanes tereljensis</name>
    <dbReference type="NCBI Taxonomy" id="571912"/>
    <lineage>
        <taxon>Bacteria</taxon>
        <taxon>Bacillati</taxon>
        <taxon>Actinomycetota</taxon>
        <taxon>Actinomycetes</taxon>
        <taxon>Micromonosporales</taxon>
        <taxon>Micromonosporaceae</taxon>
        <taxon>Paractinoplanes</taxon>
    </lineage>
</organism>
<keyword evidence="2" id="KW-0732">Signal</keyword>
<dbReference type="Proteomes" id="UP000623608">
    <property type="component" value="Unassembled WGS sequence"/>
</dbReference>
<dbReference type="RefSeq" id="WP_203808501.1">
    <property type="nucleotide sequence ID" value="NZ_BOMY01000031.1"/>
</dbReference>
<dbReference type="EMBL" id="BOMY01000031">
    <property type="protein sequence ID" value="GIF21685.1"/>
    <property type="molecule type" value="Genomic_DNA"/>
</dbReference>
<dbReference type="AlphaFoldDB" id="A0A919NMU1"/>
<name>A0A919NMU1_9ACTN</name>
<evidence type="ECO:0000313" key="4">
    <source>
        <dbReference type="Proteomes" id="UP000623608"/>
    </source>
</evidence>
<evidence type="ECO:0000256" key="2">
    <source>
        <dbReference type="SAM" id="SignalP"/>
    </source>
</evidence>
<protein>
    <submittedName>
        <fullName evidence="3">Uncharacterized protein</fullName>
    </submittedName>
</protein>
<accession>A0A919NMU1</accession>
<comment type="caution">
    <text evidence="3">The sequence shown here is derived from an EMBL/GenBank/DDBJ whole genome shotgun (WGS) entry which is preliminary data.</text>
</comment>
<sequence>MTAKRIAVALTMIAVAATLAGCPAGSDDKVTPTPTVKPVPADDSHQPPPLGSS</sequence>
<evidence type="ECO:0000313" key="3">
    <source>
        <dbReference type="EMBL" id="GIF21685.1"/>
    </source>
</evidence>
<proteinExistence type="predicted"/>